<dbReference type="OrthoDB" id="572228at2"/>
<keyword evidence="1" id="KW-0223">Dioxygenase</keyword>
<comment type="caution">
    <text evidence="1">The sequence shown here is derived from an EMBL/GenBank/DDBJ whole genome shotgun (WGS) entry which is preliminary data.</text>
</comment>
<dbReference type="PIRSF" id="PIRSF028139">
    <property type="entry name" value="DOPA-diox_rel_Mll2280"/>
    <property type="match status" value="1"/>
</dbReference>
<dbReference type="RefSeq" id="WP_068339230.1">
    <property type="nucleotide sequence ID" value="NZ_LQBP01000009.1"/>
</dbReference>
<accession>A0A0X3TP52</accession>
<dbReference type="InterPro" id="IPR014980">
    <property type="entry name" value="DOPA_dioxygen"/>
</dbReference>
<evidence type="ECO:0000313" key="1">
    <source>
        <dbReference type="EMBL" id="KUJ77522.1"/>
    </source>
</evidence>
<proteinExistence type="predicted"/>
<gene>
    <name evidence="1" type="ORF">AVO44_16550</name>
</gene>
<dbReference type="STRING" id="1685378.AVO44_16550"/>
<dbReference type="Pfam" id="PF08883">
    <property type="entry name" value="DOPA_dioxygen"/>
    <property type="match status" value="1"/>
</dbReference>
<dbReference type="AlphaFoldDB" id="A0A0X3TP52"/>
<dbReference type="PANTHER" id="PTHR36423">
    <property type="entry name" value="AFR070WP"/>
    <property type="match status" value="1"/>
</dbReference>
<sequence length="113" mass="12983">MPEITGYHAHVYFDADTVDLARQVCSEAARLFPVEMGRVHERNVGPHPRWSCQLAFAPDALDQVLPWLMLNRRGLTIFTHPETGEHLEDHRDRAVWMGEMLELNLSIFDKMGA</sequence>
<dbReference type="Gene3D" id="3.30.70.1240">
    <property type="entry name" value="DOPA-like domains"/>
    <property type="match status" value="1"/>
</dbReference>
<keyword evidence="2" id="KW-1185">Reference proteome</keyword>
<name>A0A0X3TP52_9RHOB</name>
<evidence type="ECO:0000313" key="2">
    <source>
        <dbReference type="Proteomes" id="UP000053690"/>
    </source>
</evidence>
<protein>
    <submittedName>
        <fullName evidence="1">4,5-dioxygenase</fullName>
    </submittedName>
</protein>
<reference evidence="2" key="1">
    <citation type="submission" date="2015-12" db="EMBL/GenBank/DDBJ databases">
        <authorList>
            <person name="Zhang G."/>
            <person name="Stingl U."/>
        </authorList>
    </citation>
    <scope>NUCLEOTIDE SEQUENCE [LARGE SCALE GENOMIC DNA]</scope>
    <source>
        <strain evidence="2">ZGT108</strain>
    </source>
</reference>
<dbReference type="InterPro" id="IPR023389">
    <property type="entry name" value="DOPA-like_sf"/>
</dbReference>
<dbReference type="PANTHER" id="PTHR36423:SF2">
    <property type="entry name" value="AFR070WP"/>
    <property type="match status" value="1"/>
</dbReference>
<organism evidence="1 2">
    <name type="scientific">Ruegeria profundi</name>
    <dbReference type="NCBI Taxonomy" id="1685378"/>
    <lineage>
        <taxon>Bacteria</taxon>
        <taxon>Pseudomonadati</taxon>
        <taxon>Pseudomonadota</taxon>
        <taxon>Alphaproteobacteria</taxon>
        <taxon>Rhodobacterales</taxon>
        <taxon>Roseobacteraceae</taxon>
        <taxon>Ruegeria</taxon>
    </lineage>
</organism>
<dbReference type="GO" id="GO:0051213">
    <property type="term" value="F:dioxygenase activity"/>
    <property type="evidence" value="ECO:0007669"/>
    <property type="project" value="UniProtKB-KW"/>
</dbReference>
<dbReference type="Proteomes" id="UP000053690">
    <property type="component" value="Unassembled WGS sequence"/>
</dbReference>
<keyword evidence="1" id="KW-0560">Oxidoreductase</keyword>
<dbReference type="SUPFAM" id="SSF143410">
    <property type="entry name" value="DOPA-like"/>
    <property type="match status" value="1"/>
</dbReference>
<dbReference type="EMBL" id="LQBP01000009">
    <property type="protein sequence ID" value="KUJ77522.1"/>
    <property type="molecule type" value="Genomic_DNA"/>
</dbReference>